<accession>A0A915PLZ1</accession>
<keyword evidence="1" id="KW-1185">Reference proteome</keyword>
<organism evidence="1 2">
    <name type="scientific">Setaria digitata</name>
    <dbReference type="NCBI Taxonomy" id="48799"/>
    <lineage>
        <taxon>Eukaryota</taxon>
        <taxon>Metazoa</taxon>
        <taxon>Ecdysozoa</taxon>
        <taxon>Nematoda</taxon>
        <taxon>Chromadorea</taxon>
        <taxon>Rhabditida</taxon>
        <taxon>Spirurina</taxon>
        <taxon>Spiruromorpha</taxon>
        <taxon>Filarioidea</taxon>
        <taxon>Setariidae</taxon>
        <taxon>Setaria</taxon>
    </lineage>
</organism>
<protein>
    <submittedName>
        <fullName evidence="2">Uncharacterized protein</fullName>
    </submittedName>
</protein>
<evidence type="ECO:0000313" key="2">
    <source>
        <dbReference type="WBParaSite" id="sdigi.contig24.g1988.t1"/>
    </source>
</evidence>
<dbReference type="AlphaFoldDB" id="A0A915PLZ1"/>
<proteinExistence type="predicted"/>
<dbReference type="Proteomes" id="UP000887581">
    <property type="component" value="Unplaced"/>
</dbReference>
<name>A0A915PLZ1_9BILA</name>
<sequence length="94" mass="10133">MEDTSLRRPPPFHAAQLLSGLYQKPADLNDGTLRRSGTGYGRTMYGREMGVAPSMSILVASWLLLAAASTCRCTRIDGSIGGDRWQSAGMQVPC</sequence>
<reference evidence="2" key="1">
    <citation type="submission" date="2022-11" db="UniProtKB">
        <authorList>
            <consortium name="WormBaseParasite"/>
        </authorList>
    </citation>
    <scope>IDENTIFICATION</scope>
</reference>
<dbReference type="WBParaSite" id="sdigi.contig24.g1988.t1">
    <property type="protein sequence ID" value="sdigi.contig24.g1988.t1"/>
    <property type="gene ID" value="sdigi.contig24.g1988"/>
</dbReference>
<evidence type="ECO:0000313" key="1">
    <source>
        <dbReference type="Proteomes" id="UP000887581"/>
    </source>
</evidence>